<reference evidence="2" key="1">
    <citation type="journal article" date="2010" name="Science">
        <title>Signatures of adaptation to obligate biotrophy in the Hyaloperonospora arabidopsidis genome.</title>
        <authorList>
            <person name="Baxter L."/>
            <person name="Tripathy S."/>
            <person name="Ishaque N."/>
            <person name="Boot N."/>
            <person name="Cabral A."/>
            <person name="Kemen E."/>
            <person name="Thines M."/>
            <person name="Ah-Fong A."/>
            <person name="Anderson R."/>
            <person name="Badejoko W."/>
            <person name="Bittner-Eddy P."/>
            <person name="Boore J.L."/>
            <person name="Chibucos M.C."/>
            <person name="Coates M."/>
            <person name="Dehal P."/>
            <person name="Delehaunty K."/>
            <person name="Dong S."/>
            <person name="Downton P."/>
            <person name="Dumas B."/>
            <person name="Fabro G."/>
            <person name="Fronick C."/>
            <person name="Fuerstenberg S.I."/>
            <person name="Fulton L."/>
            <person name="Gaulin E."/>
            <person name="Govers F."/>
            <person name="Hughes L."/>
            <person name="Humphray S."/>
            <person name="Jiang R.H."/>
            <person name="Judelson H."/>
            <person name="Kamoun S."/>
            <person name="Kyung K."/>
            <person name="Meijer H."/>
            <person name="Minx P."/>
            <person name="Morris P."/>
            <person name="Nelson J."/>
            <person name="Phuntumart V."/>
            <person name="Qutob D."/>
            <person name="Rehmany A."/>
            <person name="Rougon-Cardoso A."/>
            <person name="Ryden P."/>
            <person name="Torto-Alalibo T."/>
            <person name="Studholme D."/>
            <person name="Wang Y."/>
            <person name="Win J."/>
            <person name="Wood J."/>
            <person name="Clifton S.W."/>
            <person name="Rogers J."/>
            <person name="Van den Ackerveken G."/>
            <person name="Jones J.D."/>
            <person name="McDowell J.M."/>
            <person name="Beynon J."/>
            <person name="Tyler B.M."/>
        </authorList>
    </citation>
    <scope>NUCLEOTIDE SEQUENCE [LARGE SCALE GENOMIC DNA]</scope>
    <source>
        <strain evidence="2">Emoy2</strain>
    </source>
</reference>
<proteinExistence type="predicted"/>
<sequence length="94" mass="10831">MSKVFRTPTKTKGSSSPSLLLKITYDTKSANRFFARFVRQERSTLTGLFGLSHADFRRGRLWSPCFLRRVPTTSPVINSTFQPIHSHHRRHSAQ</sequence>
<organism evidence="1 2">
    <name type="scientific">Hyaloperonospora arabidopsidis (strain Emoy2)</name>
    <name type="common">Downy mildew agent</name>
    <name type="synonym">Peronospora arabidopsidis</name>
    <dbReference type="NCBI Taxonomy" id="559515"/>
    <lineage>
        <taxon>Eukaryota</taxon>
        <taxon>Sar</taxon>
        <taxon>Stramenopiles</taxon>
        <taxon>Oomycota</taxon>
        <taxon>Peronosporomycetes</taxon>
        <taxon>Peronosporales</taxon>
        <taxon>Peronosporaceae</taxon>
        <taxon>Hyaloperonospora</taxon>
    </lineage>
</organism>
<accession>M4C2X7</accession>
<protein>
    <submittedName>
        <fullName evidence="1">Uncharacterized protein</fullName>
    </submittedName>
</protein>
<keyword evidence="2" id="KW-1185">Reference proteome</keyword>
<dbReference type="AlphaFoldDB" id="M4C2X7"/>
<name>M4C2X7_HYAAE</name>
<evidence type="ECO:0000313" key="2">
    <source>
        <dbReference type="Proteomes" id="UP000011713"/>
    </source>
</evidence>
<reference evidence="1" key="2">
    <citation type="submission" date="2015-06" db="UniProtKB">
        <authorList>
            <consortium name="EnsemblProtists"/>
        </authorList>
    </citation>
    <scope>IDENTIFICATION</scope>
    <source>
        <strain evidence="1">Emoy2</strain>
    </source>
</reference>
<dbReference type="VEuPathDB" id="FungiDB:HpaG813444"/>
<dbReference type="Proteomes" id="UP000011713">
    <property type="component" value="Unassembled WGS sequence"/>
</dbReference>
<dbReference type="InParanoid" id="M4C2X7"/>
<dbReference type="EMBL" id="ABWE02002537">
    <property type="status" value="NOT_ANNOTATED_CDS"/>
    <property type="molecule type" value="Genomic_DNA"/>
</dbReference>
<evidence type="ECO:0000313" key="1">
    <source>
        <dbReference type="EnsemblProtists" id="HpaP813444"/>
    </source>
</evidence>
<dbReference type="HOGENOM" id="CLU_2390717_0_0_1"/>
<dbReference type="EnsemblProtists" id="HpaT813444">
    <property type="protein sequence ID" value="HpaP813444"/>
    <property type="gene ID" value="HpaG813444"/>
</dbReference>